<dbReference type="InterPro" id="IPR036291">
    <property type="entry name" value="NAD(P)-bd_dom_sf"/>
</dbReference>
<dbReference type="AlphaFoldDB" id="A0A9D1QTH0"/>
<reference evidence="2" key="1">
    <citation type="journal article" date="2021" name="PeerJ">
        <title>Extensive microbial diversity within the chicken gut microbiome revealed by metagenomics and culture.</title>
        <authorList>
            <person name="Gilroy R."/>
            <person name="Ravi A."/>
            <person name="Getino M."/>
            <person name="Pursley I."/>
            <person name="Horton D.L."/>
            <person name="Alikhan N.F."/>
            <person name="Baker D."/>
            <person name="Gharbi K."/>
            <person name="Hall N."/>
            <person name="Watson M."/>
            <person name="Adriaenssens E.M."/>
            <person name="Foster-Nyarko E."/>
            <person name="Jarju S."/>
            <person name="Secka A."/>
            <person name="Antonio M."/>
            <person name="Oren A."/>
            <person name="Chaudhuri R.R."/>
            <person name="La Ragione R."/>
            <person name="Hildebrand F."/>
            <person name="Pallen M.J."/>
        </authorList>
    </citation>
    <scope>NUCLEOTIDE SEQUENCE</scope>
    <source>
        <strain evidence="2">CHK173-259</strain>
    </source>
</reference>
<dbReference type="InterPro" id="IPR016040">
    <property type="entry name" value="NAD(P)-bd_dom"/>
</dbReference>
<evidence type="ECO:0000259" key="1">
    <source>
        <dbReference type="Pfam" id="PF13460"/>
    </source>
</evidence>
<proteinExistence type="predicted"/>
<dbReference type="Proteomes" id="UP000886822">
    <property type="component" value="Unassembled WGS sequence"/>
</dbReference>
<name>A0A9D1QTH0_9LACO</name>
<protein>
    <submittedName>
        <fullName evidence="2">SDR family oxidoreductase</fullName>
    </submittedName>
</protein>
<dbReference type="PANTHER" id="PTHR15020:SF50">
    <property type="entry name" value="UPF0659 PROTEIN YMR090W"/>
    <property type="match status" value="1"/>
</dbReference>
<evidence type="ECO:0000313" key="3">
    <source>
        <dbReference type="Proteomes" id="UP000886822"/>
    </source>
</evidence>
<dbReference type="Pfam" id="PF13460">
    <property type="entry name" value="NAD_binding_10"/>
    <property type="match status" value="1"/>
</dbReference>
<accession>A0A9D1QTH0</accession>
<dbReference type="PANTHER" id="PTHR15020">
    <property type="entry name" value="FLAVIN REDUCTASE-RELATED"/>
    <property type="match status" value="1"/>
</dbReference>
<organism evidence="2 3">
    <name type="scientific">Candidatus Levilactobacillus faecigallinarum</name>
    <dbReference type="NCBI Taxonomy" id="2838638"/>
    <lineage>
        <taxon>Bacteria</taxon>
        <taxon>Bacillati</taxon>
        <taxon>Bacillota</taxon>
        <taxon>Bacilli</taxon>
        <taxon>Lactobacillales</taxon>
        <taxon>Lactobacillaceae</taxon>
        <taxon>Levilactobacillus</taxon>
    </lineage>
</organism>
<dbReference type="SUPFAM" id="SSF51735">
    <property type="entry name" value="NAD(P)-binding Rossmann-fold domains"/>
    <property type="match status" value="1"/>
</dbReference>
<dbReference type="Gene3D" id="3.40.50.720">
    <property type="entry name" value="NAD(P)-binding Rossmann-like Domain"/>
    <property type="match status" value="1"/>
</dbReference>
<gene>
    <name evidence="2" type="ORF">H9875_07755</name>
</gene>
<sequence>MKTVLVLGATSPTAQAFIQLLQTDYPDTAIKLFVRNPAKLPADQRTAFPIFTGDANTATDLIPALDNVTHVYTAVGGTGTGNSVSALLSAIQTTQASIEHIVDISAGGIYGEYQSGLRPYLSAVRFMYPGYTKEQLRKPDLYAASGIAYTIFRPGLIQNGPETQLITHLPDYRKIGPAEFDINRSTFARAAANALFQDQYHNQSLSVSNGAPL</sequence>
<comment type="caution">
    <text evidence="2">The sequence shown here is derived from an EMBL/GenBank/DDBJ whole genome shotgun (WGS) entry which is preliminary data.</text>
</comment>
<feature type="domain" description="NAD(P)-binding" evidence="1">
    <location>
        <begin position="8"/>
        <end position="197"/>
    </location>
</feature>
<reference evidence="2" key="2">
    <citation type="submission" date="2021-04" db="EMBL/GenBank/DDBJ databases">
        <authorList>
            <person name="Gilroy R."/>
        </authorList>
    </citation>
    <scope>NUCLEOTIDE SEQUENCE</scope>
    <source>
        <strain evidence="2">CHK173-259</strain>
    </source>
</reference>
<evidence type="ECO:0000313" key="2">
    <source>
        <dbReference type="EMBL" id="HIW72503.1"/>
    </source>
</evidence>
<dbReference type="EMBL" id="DXGJ01000062">
    <property type="protein sequence ID" value="HIW72503.1"/>
    <property type="molecule type" value="Genomic_DNA"/>
</dbReference>